<dbReference type="AlphaFoldDB" id="A0A4V3EJK1"/>
<feature type="compositionally biased region" description="Basic and acidic residues" evidence="1">
    <location>
        <begin position="10"/>
        <end position="22"/>
    </location>
</feature>
<reference evidence="2 3" key="1">
    <citation type="submission" date="2019-03" db="EMBL/GenBank/DDBJ databases">
        <title>Sequencing the genomes of 1000 actinobacteria strains.</title>
        <authorList>
            <person name="Klenk H.-P."/>
        </authorList>
    </citation>
    <scope>NUCLEOTIDE SEQUENCE [LARGE SCALE GENOMIC DNA]</scope>
    <source>
        <strain evidence="2 3">DSM 18936</strain>
    </source>
</reference>
<organism evidence="2 3">
    <name type="scientific">Ilumatobacter fluminis</name>
    <dbReference type="NCBI Taxonomy" id="467091"/>
    <lineage>
        <taxon>Bacteria</taxon>
        <taxon>Bacillati</taxon>
        <taxon>Actinomycetota</taxon>
        <taxon>Acidimicrobiia</taxon>
        <taxon>Acidimicrobiales</taxon>
        <taxon>Ilumatobacteraceae</taxon>
        <taxon>Ilumatobacter</taxon>
    </lineage>
</organism>
<gene>
    <name evidence="2" type="ORF">BDK89_4192</name>
</gene>
<comment type="caution">
    <text evidence="2">The sequence shown here is derived from an EMBL/GenBank/DDBJ whole genome shotgun (WGS) entry which is preliminary data.</text>
</comment>
<evidence type="ECO:0000313" key="3">
    <source>
        <dbReference type="Proteomes" id="UP000294558"/>
    </source>
</evidence>
<dbReference type="RefSeq" id="WP_133870775.1">
    <property type="nucleotide sequence ID" value="NZ_JAVJPS010000046.1"/>
</dbReference>
<dbReference type="OrthoDB" id="5244140at2"/>
<sequence length="137" mass="15248">MAGKRGPKSMTDEHKAALERGRAEGRIVRDYLEALRNSKPKRGRKRTPDSIKSRLAKIETELESASAIDELQLVQERRDLTEELESFNSAVDLTKLEGDFVKVAKSYADRKGISYSSWRDVGVPAATLTKAGIKRGS</sequence>
<accession>A0A4V3EJK1</accession>
<name>A0A4V3EJK1_9ACTN</name>
<keyword evidence="3" id="KW-1185">Reference proteome</keyword>
<evidence type="ECO:0000313" key="2">
    <source>
        <dbReference type="EMBL" id="TDT18568.1"/>
    </source>
</evidence>
<evidence type="ECO:0000256" key="1">
    <source>
        <dbReference type="SAM" id="MobiDB-lite"/>
    </source>
</evidence>
<proteinExistence type="predicted"/>
<dbReference type="EMBL" id="SOAU01000001">
    <property type="protein sequence ID" value="TDT18568.1"/>
    <property type="molecule type" value="Genomic_DNA"/>
</dbReference>
<dbReference type="Proteomes" id="UP000294558">
    <property type="component" value="Unassembled WGS sequence"/>
</dbReference>
<protein>
    <submittedName>
        <fullName evidence="2">Uncharacterized protein</fullName>
    </submittedName>
</protein>
<feature type="region of interest" description="Disordered" evidence="1">
    <location>
        <begin position="1"/>
        <end position="22"/>
    </location>
</feature>